<dbReference type="AlphaFoldDB" id="A0A290Z641"/>
<evidence type="ECO:0008006" key="3">
    <source>
        <dbReference type="Google" id="ProtNLM"/>
    </source>
</evidence>
<dbReference type="Proteomes" id="UP000218505">
    <property type="component" value="Chromosome"/>
</dbReference>
<gene>
    <name evidence="1" type="ORF">CNX65_15020</name>
</gene>
<protein>
    <recommendedName>
        <fullName evidence="3">Biopolymer transporter Tol</fullName>
    </recommendedName>
</protein>
<organism evidence="1 2">
    <name type="scientific">Actinosynnema pretiosum</name>
    <dbReference type="NCBI Taxonomy" id="42197"/>
    <lineage>
        <taxon>Bacteria</taxon>
        <taxon>Bacillati</taxon>
        <taxon>Actinomycetota</taxon>
        <taxon>Actinomycetes</taxon>
        <taxon>Pseudonocardiales</taxon>
        <taxon>Pseudonocardiaceae</taxon>
        <taxon>Actinosynnema</taxon>
    </lineage>
</organism>
<keyword evidence="2" id="KW-1185">Reference proteome</keyword>
<accession>A0A290Z641</accession>
<sequence>MEPLPWWGGCEGGAVGEVERTPDGRYVVVNGRRWRAEDPGLPEEVAGRLRRALMAARREVGAALRAGDAERERAARARVGVAKRALGERGTPWWEQSEAERRERWEAGVAELGV</sequence>
<name>A0A290Z641_9PSEU</name>
<proteinExistence type="predicted"/>
<dbReference type="KEGG" id="apre:CNX65_15020"/>
<evidence type="ECO:0000313" key="1">
    <source>
        <dbReference type="EMBL" id="ATE54439.1"/>
    </source>
</evidence>
<reference evidence="1" key="1">
    <citation type="submission" date="2017-09" db="EMBL/GenBank/DDBJ databases">
        <title>Complete Genome Sequence of ansamitocin-producing Bacterium Actinosynnema pretiosum X47.</title>
        <authorList>
            <person name="Cao G."/>
            <person name="Zong G."/>
            <person name="Zhong C."/>
            <person name="Fu J."/>
        </authorList>
    </citation>
    <scope>NUCLEOTIDE SEQUENCE [LARGE SCALE GENOMIC DNA]</scope>
    <source>
        <strain evidence="1">X47</strain>
    </source>
</reference>
<evidence type="ECO:0000313" key="2">
    <source>
        <dbReference type="Proteomes" id="UP000218505"/>
    </source>
</evidence>
<dbReference type="EMBL" id="CP023445">
    <property type="protein sequence ID" value="ATE54439.1"/>
    <property type="molecule type" value="Genomic_DNA"/>
</dbReference>